<dbReference type="AlphaFoldDB" id="A0A4D6XA62"/>
<evidence type="ECO:0000256" key="1">
    <source>
        <dbReference type="SAM" id="Phobius"/>
    </source>
</evidence>
<feature type="transmembrane region" description="Helical" evidence="1">
    <location>
        <begin position="26"/>
        <end position="46"/>
    </location>
</feature>
<keyword evidence="1" id="KW-0812">Transmembrane</keyword>
<dbReference type="OrthoDB" id="8652945at2"/>
<accession>A0A4D6XA62</accession>
<dbReference type="Proteomes" id="UP000298551">
    <property type="component" value="Chromosome"/>
</dbReference>
<keyword evidence="1" id="KW-1133">Transmembrane helix</keyword>
<gene>
    <name evidence="2" type="ORF">E6B08_22015</name>
</gene>
<protein>
    <recommendedName>
        <fullName evidence="4">Transmembrane protein</fullName>
    </recommendedName>
</protein>
<evidence type="ECO:0000313" key="2">
    <source>
        <dbReference type="EMBL" id="QCI13856.1"/>
    </source>
</evidence>
<name>A0A4D6XA62_PSEPU</name>
<sequence>MQQTSNQAPATGPMVGHYHYGKAAKIFVIILAATMLLLAGAILYFSTLLPANDSGPVEFTTSSGSTMRFNGQVSLLYFTSGLLAVLALGVSALYAWHSRYRHSSYELYEKGVAYTTKGVRTYVPFTEIEDLYLFSSGQTVMTGMVTNLAFRRNASEPFHRVIEPLKRFFEFQQLFRELYLAARQPAVLQTLQAGGAVTFKYIATGEVWRKRISGNFLDAKTLPIVVSRDHLQVQGSEVSIASLRSLDTSNWSEKITLKDASGKTVLSTVATGIMNMDLFLNTLGLLMEDTVGQAPQAASSQA</sequence>
<organism evidence="2 3">
    <name type="scientific">Pseudomonas putida</name>
    <name type="common">Arthrobacter siderocapsulatus</name>
    <dbReference type="NCBI Taxonomy" id="303"/>
    <lineage>
        <taxon>Bacteria</taxon>
        <taxon>Pseudomonadati</taxon>
        <taxon>Pseudomonadota</taxon>
        <taxon>Gammaproteobacteria</taxon>
        <taxon>Pseudomonadales</taxon>
        <taxon>Pseudomonadaceae</taxon>
        <taxon>Pseudomonas</taxon>
    </lineage>
</organism>
<feature type="transmembrane region" description="Helical" evidence="1">
    <location>
        <begin position="75"/>
        <end position="96"/>
    </location>
</feature>
<dbReference type="RefSeq" id="WP_136915949.1">
    <property type="nucleotide sequence ID" value="NZ_CP039371.1"/>
</dbReference>
<reference evidence="3" key="1">
    <citation type="submission" date="2019-04" db="EMBL/GenBank/DDBJ databases">
        <title>Genome sequence of Pseudomonas putida 1290, an auxin catabolizing strain.</title>
        <authorList>
            <person name="Laird T.S."/>
            <person name="Leveau J.H.J."/>
        </authorList>
    </citation>
    <scope>NUCLEOTIDE SEQUENCE [LARGE SCALE GENOMIC DNA]</scope>
    <source>
        <strain evidence="3">1290</strain>
    </source>
</reference>
<evidence type="ECO:0008006" key="4">
    <source>
        <dbReference type="Google" id="ProtNLM"/>
    </source>
</evidence>
<dbReference type="EMBL" id="CP039371">
    <property type="protein sequence ID" value="QCI13856.1"/>
    <property type="molecule type" value="Genomic_DNA"/>
</dbReference>
<proteinExistence type="predicted"/>
<keyword evidence="1" id="KW-0472">Membrane</keyword>
<evidence type="ECO:0000313" key="3">
    <source>
        <dbReference type="Proteomes" id="UP000298551"/>
    </source>
</evidence>